<dbReference type="GO" id="GO:0005737">
    <property type="term" value="C:cytoplasm"/>
    <property type="evidence" value="ECO:0007669"/>
    <property type="project" value="UniProtKB-SubCell"/>
</dbReference>
<keyword evidence="7" id="KW-0408">Iron</keyword>
<keyword evidence="4" id="KW-0004">4Fe-4S</keyword>
<dbReference type="Proteomes" id="UP001334084">
    <property type="component" value="Chromosome 6"/>
</dbReference>
<gene>
    <name evidence="11" type="ORF">VNE69_06083</name>
</gene>
<evidence type="ECO:0000313" key="12">
    <source>
        <dbReference type="Proteomes" id="UP001334084"/>
    </source>
</evidence>
<dbReference type="InterPro" id="IPR046408">
    <property type="entry name" value="CIAPIN1"/>
</dbReference>
<dbReference type="EMBL" id="CP142731">
    <property type="protein sequence ID" value="WUR03762.1"/>
    <property type="molecule type" value="Genomic_DNA"/>
</dbReference>
<keyword evidence="12" id="KW-1185">Reference proteome</keyword>
<dbReference type="RefSeq" id="XP_065329907.1">
    <property type="nucleotide sequence ID" value="XM_065473835.1"/>
</dbReference>
<evidence type="ECO:0000313" key="11">
    <source>
        <dbReference type="EMBL" id="WUR03762.1"/>
    </source>
</evidence>
<evidence type="ECO:0000256" key="7">
    <source>
        <dbReference type="ARBA" id="ARBA00023004"/>
    </source>
</evidence>
<keyword evidence="8" id="KW-0411">Iron-sulfur</keyword>
<dbReference type="GO" id="GO:0051539">
    <property type="term" value="F:4 iron, 4 sulfur cluster binding"/>
    <property type="evidence" value="ECO:0007669"/>
    <property type="project" value="UniProtKB-KW"/>
</dbReference>
<comment type="subcellular location">
    <subcellularLocation>
        <location evidence="2">Cytoplasm</location>
    </subcellularLocation>
</comment>
<evidence type="ECO:0000256" key="9">
    <source>
        <dbReference type="ARBA" id="ARBA00023128"/>
    </source>
</evidence>
<keyword evidence="6" id="KW-0479">Metal-binding</keyword>
<protein>
    <submittedName>
        <fullName evidence="11">Anamorsin (DRE2)</fullName>
    </submittedName>
</protein>
<dbReference type="Pfam" id="PF05093">
    <property type="entry name" value="CIAPIN1"/>
    <property type="match status" value="1"/>
</dbReference>
<dbReference type="InterPro" id="IPR007785">
    <property type="entry name" value="Anamorsin"/>
</dbReference>
<dbReference type="PANTHER" id="PTHR13273:SF14">
    <property type="entry name" value="ANAMORSIN"/>
    <property type="match status" value="1"/>
</dbReference>
<comment type="similarity">
    <text evidence="3">Belongs to the anamorsin family.</text>
</comment>
<evidence type="ECO:0000259" key="10">
    <source>
        <dbReference type="Pfam" id="PF05093"/>
    </source>
</evidence>
<dbReference type="GO" id="GO:0046872">
    <property type="term" value="F:metal ion binding"/>
    <property type="evidence" value="ECO:0007669"/>
    <property type="project" value="UniProtKB-KW"/>
</dbReference>
<dbReference type="GO" id="GO:0016226">
    <property type="term" value="P:iron-sulfur cluster assembly"/>
    <property type="evidence" value="ECO:0007669"/>
    <property type="project" value="InterPro"/>
</dbReference>
<accession>A0AAX4JCQ8</accession>
<evidence type="ECO:0000256" key="1">
    <source>
        <dbReference type="ARBA" id="ARBA00001966"/>
    </source>
</evidence>
<proteinExistence type="inferred from homology"/>
<evidence type="ECO:0000256" key="3">
    <source>
        <dbReference type="ARBA" id="ARBA00008169"/>
    </source>
</evidence>
<keyword evidence="5" id="KW-0963">Cytoplasm</keyword>
<evidence type="ECO:0000256" key="4">
    <source>
        <dbReference type="ARBA" id="ARBA00022485"/>
    </source>
</evidence>
<keyword evidence="9" id="KW-0496">Mitochondrion</keyword>
<organism evidence="11 12">
    <name type="scientific">Vairimorpha necatrix</name>
    <dbReference type="NCBI Taxonomy" id="6039"/>
    <lineage>
        <taxon>Eukaryota</taxon>
        <taxon>Fungi</taxon>
        <taxon>Fungi incertae sedis</taxon>
        <taxon>Microsporidia</taxon>
        <taxon>Nosematidae</taxon>
        <taxon>Vairimorpha</taxon>
    </lineage>
</organism>
<feature type="domain" description="Anamorsin C-terminal" evidence="10">
    <location>
        <begin position="58"/>
        <end position="92"/>
    </location>
</feature>
<evidence type="ECO:0000256" key="2">
    <source>
        <dbReference type="ARBA" id="ARBA00004496"/>
    </source>
</evidence>
<evidence type="ECO:0000256" key="6">
    <source>
        <dbReference type="ARBA" id="ARBA00022723"/>
    </source>
</evidence>
<dbReference type="AlphaFoldDB" id="A0AAX4JCQ8"/>
<name>A0AAX4JCQ8_9MICR</name>
<dbReference type="KEGG" id="vnx:VNE69_06083"/>
<comment type="cofactor">
    <cofactor evidence="1">
        <name>[4Fe-4S] cluster</name>
        <dbReference type="ChEBI" id="CHEBI:49883"/>
    </cofactor>
</comment>
<dbReference type="PANTHER" id="PTHR13273">
    <property type="entry name" value="ANAMORSIN"/>
    <property type="match status" value="1"/>
</dbReference>
<evidence type="ECO:0000256" key="5">
    <source>
        <dbReference type="ARBA" id="ARBA00022490"/>
    </source>
</evidence>
<dbReference type="GeneID" id="90541580"/>
<evidence type="ECO:0000256" key="8">
    <source>
        <dbReference type="ARBA" id="ARBA00023014"/>
    </source>
</evidence>
<sequence>MNEHLKKLLKEAMENPDILNDDDFLEEEDKIVKQPTERKINKKKCANCTCELRDKKEEVKSACGGCYKGDAFRCSGCPYLGMPAFNEGDVIKFD</sequence>
<reference evidence="11" key="1">
    <citation type="journal article" date="2024" name="BMC Genomics">
        <title>Functional annotation of a divergent genome using sequence and structure-based similarity.</title>
        <authorList>
            <person name="Svedberg D."/>
            <person name="Winiger R.R."/>
            <person name="Berg A."/>
            <person name="Sharma H."/>
            <person name="Tellgren-Roth C."/>
            <person name="Debrunner-Vossbrinck B.A."/>
            <person name="Vossbrinck C.R."/>
            <person name="Barandun J."/>
        </authorList>
    </citation>
    <scope>NUCLEOTIDE SEQUENCE</scope>
    <source>
        <strain evidence="11">Illinois isolate</strain>
    </source>
</reference>